<dbReference type="Gene3D" id="1.25.40.10">
    <property type="entry name" value="Tetratricopeptide repeat domain"/>
    <property type="match status" value="1"/>
</dbReference>
<name>A0A9X5E723_9CYAN</name>
<dbReference type="AlphaFoldDB" id="A0A9X5E723"/>
<dbReference type="OrthoDB" id="7593450at2"/>
<evidence type="ECO:0000313" key="2">
    <source>
        <dbReference type="Proteomes" id="UP000031532"/>
    </source>
</evidence>
<gene>
    <name evidence="1" type="ORF">QH73_0012175</name>
</gene>
<proteinExistence type="predicted"/>
<dbReference type="EMBL" id="JTJC03000003">
    <property type="protein sequence ID" value="NHC35404.1"/>
    <property type="molecule type" value="Genomic_DNA"/>
</dbReference>
<dbReference type="Proteomes" id="UP000031532">
    <property type="component" value="Unassembled WGS sequence"/>
</dbReference>
<sequence length="193" mass="22545">MSSEQAKRILDFWFGSPEQASYGKPRQIWFIKKPEFDREVEARFLSDYEQAAAGNLDNWKSSPLSCLALILLLDQFPRNMFRGKPQAFATDWQALSTAEYAIAQGYDRELLPVQRWFIYCPFEHSENLEDQNRSVALFQQLSDDPDSADAITYALRHREVILRFGRFPHRNKILERVSTPEEEEFLQQPGSSF</sequence>
<dbReference type="RefSeq" id="WP_039714202.1">
    <property type="nucleotide sequence ID" value="NZ_JTJC03000003.1"/>
</dbReference>
<comment type="caution">
    <text evidence="1">The sequence shown here is derived from an EMBL/GenBank/DDBJ whole genome shotgun (WGS) entry which is preliminary data.</text>
</comment>
<dbReference type="SUPFAM" id="SSF48452">
    <property type="entry name" value="TPR-like"/>
    <property type="match status" value="1"/>
</dbReference>
<dbReference type="InterPro" id="IPR010323">
    <property type="entry name" value="DUF924"/>
</dbReference>
<dbReference type="InterPro" id="IPR011990">
    <property type="entry name" value="TPR-like_helical_dom_sf"/>
</dbReference>
<evidence type="ECO:0000313" key="1">
    <source>
        <dbReference type="EMBL" id="NHC35404.1"/>
    </source>
</evidence>
<accession>A0A9X5E723</accession>
<reference evidence="1 2" key="1">
    <citation type="journal article" date="2015" name="Genome Announc.">
        <title>Draft Genome Sequence of the Terrestrial Cyanobacterium Scytonema millei VB511283, Isolated from Eastern India.</title>
        <authorList>
            <person name="Sen D."/>
            <person name="Chandrababunaidu M.M."/>
            <person name="Singh D."/>
            <person name="Sanghi N."/>
            <person name="Ghorai A."/>
            <person name="Mishra G.P."/>
            <person name="Madduluri M."/>
            <person name="Adhikary S.P."/>
            <person name="Tripathy S."/>
        </authorList>
    </citation>
    <scope>NUCLEOTIDE SEQUENCE [LARGE SCALE GENOMIC DNA]</scope>
    <source>
        <strain evidence="1 2">VB511283</strain>
    </source>
</reference>
<dbReference type="Gene3D" id="1.20.58.320">
    <property type="entry name" value="TPR-like"/>
    <property type="match status" value="1"/>
</dbReference>
<organism evidence="1 2">
    <name type="scientific">Scytonema millei VB511283</name>
    <dbReference type="NCBI Taxonomy" id="1245923"/>
    <lineage>
        <taxon>Bacteria</taxon>
        <taxon>Bacillati</taxon>
        <taxon>Cyanobacteriota</taxon>
        <taxon>Cyanophyceae</taxon>
        <taxon>Nostocales</taxon>
        <taxon>Scytonemataceae</taxon>
        <taxon>Scytonema</taxon>
    </lineage>
</organism>
<keyword evidence="2" id="KW-1185">Reference proteome</keyword>
<dbReference type="Pfam" id="PF06041">
    <property type="entry name" value="DUF924"/>
    <property type="match status" value="1"/>
</dbReference>
<protein>
    <submittedName>
        <fullName evidence="1">DUF924 domain-containing protein</fullName>
    </submittedName>
</protein>